<accession>A0A1I5UDQ1</accession>
<dbReference type="Pfam" id="PF07729">
    <property type="entry name" value="FCD"/>
    <property type="match status" value="1"/>
</dbReference>
<dbReference type="Gene3D" id="1.20.120.530">
    <property type="entry name" value="GntR ligand-binding domain-like"/>
    <property type="match status" value="1"/>
</dbReference>
<dbReference type="Gene3D" id="1.10.10.10">
    <property type="entry name" value="Winged helix-like DNA-binding domain superfamily/Winged helix DNA-binding domain"/>
    <property type="match status" value="1"/>
</dbReference>
<feature type="domain" description="HTH gntR-type" evidence="4">
    <location>
        <begin position="2"/>
        <end position="69"/>
    </location>
</feature>
<name>A0A1I5UDQ1_9ACTN</name>
<dbReference type="Proteomes" id="UP000183413">
    <property type="component" value="Unassembled WGS sequence"/>
</dbReference>
<dbReference type="PANTHER" id="PTHR43537:SF24">
    <property type="entry name" value="GLUCONATE OPERON TRANSCRIPTIONAL REPRESSOR"/>
    <property type="match status" value="1"/>
</dbReference>
<dbReference type="SMART" id="SM00895">
    <property type="entry name" value="FCD"/>
    <property type="match status" value="1"/>
</dbReference>
<evidence type="ECO:0000256" key="2">
    <source>
        <dbReference type="ARBA" id="ARBA00023125"/>
    </source>
</evidence>
<dbReference type="PROSITE" id="PS50949">
    <property type="entry name" value="HTH_GNTR"/>
    <property type="match status" value="1"/>
</dbReference>
<dbReference type="eggNOG" id="COG1802">
    <property type="taxonomic scope" value="Bacteria"/>
</dbReference>
<dbReference type="Pfam" id="PF00392">
    <property type="entry name" value="GntR"/>
    <property type="match status" value="1"/>
</dbReference>
<dbReference type="GO" id="GO:0043565">
    <property type="term" value="F:sequence-specific DNA binding"/>
    <property type="evidence" value="ECO:0007669"/>
    <property type="project" value="InterPro"/>
</dbReference>
<dbReference type="AlphaFoldDB" id="A0A1I5UDQ1"/>
<dbReference type="SMART" id="SM00345">
    <property type="entry name" value="HTH_GNTR"/>
    <property type="match status" value="1"/>
</dbReference>
<dbReference type="InterPro" id="IPR036388">
    <property type="entry name" value="WH-like_DNA-bd_sf"/>
</dbReference>
<proteinExistence type="predicted"/>
<dbReference type="RefSeq" id="WP_021591306.1">
    <property type="nucleotide sequence ID" value="NZ_FOVH01000019.1"/>
</dbReference>
<dbReference type="InterPro" id="IPR011711">
    <property type="entry name" value="GntR_C"/>
</dbReference>
<dbReference type="PRINTS" id="PR00033">
    <property type="entry name" value="HTHASNC"/>
</dbReference>
<dbReference type="PANTHER" id="PTHR43537">
    <property type="entry name" value="TRANSCRIPTIONAL REGULATOR, GNTR FAMILY"/>
    <property type="match status" value="1"/>
</dbReference>
<dbReference type="InParanoid" id="A0A1I5UDQ1"/>
<evidence type="ECO:0000313" key="6">
    <source>
        <dbReference type="Proteomes" id="UP000183413"/>
    </source>
</evidence>
<dbReference type="EMBL" id="FOVH01000019">
    <property type="protein sequence ID" value="SFP93338.1"/>
    <property type="molecule type" value="Genomic_DNA"/>
</dbReference>
<dbReference type="InterPro" id="IPR000485">
    <property type="entry name" value="AsnC-type_HTH_dom"/>
</dbReference>
<dbReference type="InterPro" id="IPR000524">
    <property type="entry name" value="Tscrpt_reg_HTH_GntR"/>
</dbReference>
<gene>
    <name evidence="5" type="ORF">SAMN04489713_119153</name>
</gene>
<keyword evidence="3" id="KW-0804">Transcription</keyword>
<dbReference type="InterPro" id="IPR008920">
    <property type="entry name" value="TF_FadR/GntR_C"/>
</dbReference>
<dbReference type="CDD" id="cd07377">
    <property type="entry name" value="WHTH_GntR"/>
    <property type="match status" value="1"/>
</dbReference>
<evidence type="ECO:0000259" key="4">
    <source>
        <dbReference type="PROSITE" id="PS50949"/>
    </source>
</evidence>
<protein>
    <submittedName>
        <fullName evidence="5">DNA-binding transcriptional regulator, GntR family</fullName>
    </submittedName>
</protein>
<reference evidence="5 6" key="1">
    <citation type="submission" date="2016-10" db="EMBL/GenBank/DDBJ databases">
        <authorList>
            <person name="de Groot N.N."/>
        </authorList>
    </citation>
    <scope>NUCLEOTIDE SEQUENCE [LARGE SCALE GENOMIC DNA]</scope>
    <source>
        <strain evidence="5 6">DSM 43067</strain>
    </source>
</reference>
<organism evidence="5 6">
    <name type="scientific">Actinomadura madurae</name>
    <dbReference type="NCBI Taxonomy" id="1993"/>
    <lineage>
        <taxon>Bacteria</taxon>
        <taxon>Bacillati</taxon>
        <taxon>Actinomycetota</taxon>
        <taxon>Actinomycetes</taxon>
        <taxon>Streptosporangiales</taxon>
        <taxon>Thermomonosporaceae</taxon>
        <taxon>Actinomadura</taxon>
    </lineage>
</organism>
<keyword evidence="1" id="KW-0805">Transcription regulation</keyword>
<sequence length="220" mass="24117">MAKAVETAYAVIRAGIVSGEFARGDRLREAELAERVGVSRTPIREALRRLDSEGLVDFVPNRGARVTAWTERELDELYEARALLESYAAKLAASRIKREQLARLRELAAEMKALAGAEGPAADRLTELNGEFHLTIAAAGGNGHIETLIRGFIDVPLVHRTFRRYAPDRLRASMFHHDELIEALAAGDGDWAEAVMRSHILAARTTVHSLGMSAGLPDEP</sequence>
<dbReference type="SUPFAM" id="SSF46785">
    <property type="entry name" value="Winged helix' DNA-binding domain"/>
    <property type="match status" value="1"/>
</dbReference>
<evidence type="ECO:0000313" key="5">
    <source>
        <dbReference type="EMBL" id="SFP93338.1"/>
    </source>
</evidence>
<dbReference type="SUPFAM" id="SSF48008">
    <property type="entry name" value="GntR ligand-binding domain-like"/>
    <property type="match status" value="1"/>
</dbReference>
<evidence type="ECO:0000256" key="1">
    <source>
        <dbReference type="ARBA" id="ARBA00023015"/>
    </source>
</evidence>
<keyword evidence="2 5" id="KW-0238">DNA-binding</keyword>
<dbReference type="InterPro" id="IPR036390">
    <property type="entry name" value="WH_DNA-bd_sf"/>
</dbReference>
<evidence type="ECO:0000256" key="3">
    <source>
        <dbReference type="ARBA" id="ARBA00023163"/>
    </source>
</evidence>
<keyword evidence="6" id="KW-1185">Reference proteome</keyword>
<dbReference type="GO" id="GO:0003700">
    <property type="term" value="F:DNA-binding transcription factor activity"/>
    <property type="evidence" value="ECO:0007669"/>
    <property type="project" value="InterPro"/>
</dbReference>
<dbReference type="PRINTS" id="PR00035">
    <property type="entry name" value="HTHGNTR"/>
</dbReference>
<dbReference type="STRING" id="1993.SAMN04489713_119153"/>